<gene>
    <name evidence="2" type="ORF">BOKJ2_LOCUS54</name>
</gene>
<sequence>MVVLDGIKYIHSQHHSDDWTYTYANPTLPLVACGVWAVIVMITTILTTMIRMGRFDQQILNSKHFQKMFNMIDFTAMEKEVDGEWLEELLPLDNKVTKIQMPASPGATPTKKPGK</sequence>
<reference evidence="2" key="1">
    <citation type="submission" date="2020-09" db="EMBL/GenBank/DDBJ databases">
        <authorList>
            <person name="Kikuchi T."/>
        </authorList>
    </citation>
    <scope>NUCLEOTIDE SEQUENCE</scope>
    <source>
        <strain evidence="2">SH1</strain>
    </source>
</reference>
<dbReference type="EMBL" id="CAJFDH010000001">
    <property type="protein sequence ID" value="CAD5205370.1"/>
    <property type="molecule type" value="Genomic_DNA"/>
</dbReference>
<evidence type="ECO:0000313" key="3">
    <source>
        <dbReference type="Proteomes" id="UP000614601"/>
    </source>
</evidence>
<accession>A0A811JPU3</accession>
<evidence type="ECO:0000313" key="2">
    <source>
        <dbReference type="EMBL" id="CAD5205370.1"/>
    </source>
</evidence>
<dbReference type="Proteomes" id="UP000614601">
    <property type="component" value="Unassembled WGS sequence"/>
</dbReference>
<evidence type="ECO:0000256" key="1">
    <source>
        <dbReference type="SAM" id="Phobius"/>
    </source>
</evidence>
<proteinExistence type="predicted"/>
<dbReference type="Proteomes" id="UP000783686">
    <property type="component" value="Unassembled WGS sequence"/>
</dbReference>
<organism evidence="2 3">
    <name type="scientific">Bursaphelenchus okinawaensis</name>
    <dbReference type="NCBI Taxonomy" id="465554"/>
    <lineage>
        <taxon>Eukaryota</taxon>
        <taxon>Metazoa</taxon>
        <taxon>Ecdysozoa</taxon>
        <taxon>Nematoda</taxon>
        <taxon>Chromadorea</taxon>
        <taxon>Rhabditida</taxon>
        <taxon>Tylenchina</taxon>
        <taxon>Tylenchomorpha</taxon>
        <taxon>Aphelenchoidea</taxon>
        <taxon>Aphelenchoididae</taxon>
        <taxon>Bursaphelenchus</taxon>
    </lineage>
</organism>
<name>A0A811JPU3_9BILA</name>
<protein>
    <recommendedName>
        <fullName evidence="4">Transmembrane protein</fullName>
    </recommendedName>
</protein>
<keyword evidence="1" id="KW-1133">Transmembrane helix</keyword>
<evidence type="ECO:0008006" key="4">
    <source>
        <dbReference type="Google" id="ProtNLM"/>
    </source>
</evidence>
<keyword evidence="1" id="KW-0472">Membrane</keyword>
<dbReference type="EMBL" id="CAJFCW020000001">
    <property type="protein sequence ID" value="CAG9077004.1"/>
    <property type="molecule type" value="Genomic_DNA"/>
</dbReference>
<comment type="caution">
    <text evidence="2">The sequence shown here is derived from an EMBL/GenBank/DDBJ whole genome shotgun (WGS) entry which is preliminary data.</text>
</comment>
<keyword evidence="3" id="KW-1185">Reference proteome</keyword>
<keyword evidence="1" id="KW-0812">Transmembrane</keyword>
<dbReference type="AlphaFoldDB" id="A0A811JPU3"/>
<feature type="transmembrane region" description="Helical" evidence="1">
    <location>
        <begin position="28"/>
        <end position="50"/>
    </location>
</feature>